<dbReference type="Proteomes" id="UP001385951">
    <property type="component" value="Unassembled WGS sequence"/>
</dbReference>
<dbReference type="PROSITE" id="PS00109">
    <property type="entry name" value="PROTEIN_KINASE_TYR"/>
    <property type="match status" value="1"/>
</dbReference>
<keyword evidence="1" id="KW-0547">Nucleotide-binding</keyword>
<name>A0AAW0GLV2_9APHY</name>
<dbReference type="PROSITE" id="PS50011">
    <property type="entry name" value="PROTEIN_KINASE_DOM"/>
    <property type="match status" value="1"/>
</dbReference>
<protein>
    <recommendedName>
        <fullName evidence="3">Protein kinase domain-containing protein</fullName>
    </recommendedName>
</protein>
<feature type="compositionally biased region" description="Polar residues" evidence="2">
    <location>
        <begin position="17"/>
        <end position="45"/>
    </location>
</feature>
<dbReference type="GO" id="GO:0005524">
    <property type="term" value="F:ATP binding"/>
    <property type="evidence" value="ECO:0007669"/>
    <property type="project" value="UniProtKB-UniRule"/>
</dbReference>
<dbReference type="AlphaFoldDB" id="A0AAW0GLV2"/>
<feature type="region of interest" description="Disordered" evidence="2">
    <location>
        <begin position="1"/>
        <end position="71"/>
    </location>
</feature>
<reference evidence="4 5" key="1">
    <citation type="submission" date="2022-09" db="EMBL/GenBank/DDBJ databases">
        <authorList>
            <person name="Palmer J.M."/>
        </authorList>
    </citation>
    <scope>NUCLEOTIDE SEQUENCE [LARGE SCALE GENOMIC DNA]</scope>
    <source>
        <strain evidence="4 5">DSM 7382</strain>
    </source>
</reference>
<dbReference type="InterPro" id="IPR011009">
    <property type="entry name" value="Kinase-like_dom_sf"/>
</dbReference>
<feature type="binding site" evidence="1">
    <location>
        <position position="181"/>
    </location>
    <ligand>
        <name>ATP</name>
        <dbReference type="ChEBI" id="CHEBI:30616"/>
    </ligand>
</feature>
<evidence type="ECO:0000256" key="2">
    <source>
        <dbReference type="SAM" id="MobiDB-lite"/>
    </source>
</evidence>
<dbReference type="Pfam" id="PF07714">
    <property type="entry name" value="PK_Tyr_Ser-Thr"/>
    <property type="match status" value="1"/>
</dbReference>
<dbReference type="InterPro" id="IPR051681">
    <property type="entry name" value="Ser/Thr_Kinases-Pseudokinases"/>
</dbReference>
<feature type="compositionally biased region" description="Polar residues" evidence="2">
    <location>
        <begin position="1"/>
        <end position="10"/>
    </location>
</feature>
<comment type="caution">
    <text evidence="4">The sequence shown here is derived from an EMBL/GenBank/DDBJ whole genome shotgun (WGS) entry which is preliminary data.</text>
</comment>
<keyword evidence="5" id="KW-1185">Reference proteome</keyword>
<dbReference type="EMBL" id="JASBNA010000006">
    <property type="protein sequence ID" value="KAK7690897.1"/>
    <property type="molecule type" value="Genomic_DNA"/>
</dbReference>
<proteinExistence type="predicted"/>
<dbReference type="InterPro" id="IPR000719">
    <property type="entry name" value="Prot_kinase_dom"/>
</dbReference>
<gene>
    <name evidence="4" type="ORF">QCA50_005999</name>
</gene>
<dbReference type="InterPro" id="IPR001245">
    <property type="entry name" value="Ser-Thr/Tyr_kinase_cat_dom"/>
</dbReference>
<evidence type="ECO:0000313" key="4">
    <source>
        <dbReference type="EMBL" id="KAK7690897.1"/>
    </source>
</evidence>
<keyword evidence="1" id="KW-0067">ATP-binding</keyword>
<evidence type="ECO:0000256" key="1">
    <source>
        <dbReference type="PROSITE-ProRule" id="PRU10141"/>
    </source>
</evidence>
<dbReference type="PANTHER" id="PTHR44329">
    <property type="entry name" value="SERINE/THREONINE-PROTEIN KINASE TNNI3K-RELATED"/>
    <property type="match status" value="1"/>
</dbReference>
<dbReference type="Gene3D" id="1.10.510.10">
    <property type="entry name" value="Transferase(Phosphotransferase) domain 1"/>
    <property type="match status" value="1"/>
</dbReference>
<dbReference type="InterPro" id="IPR017441">
    <property type="entry name" value="Protein_kinase_ATP_BS"/>
</dbReference>
<feature type="domain" description="Protein kinase" evidence="3">
    <location>
        <begin position="154"/>
        <end position="432"/>
    </location>
</feature>
<evidence type="ECO:0000259" key="3">
    <source>
        <dbReference type="PROSITE" id="PS50011"/>
    </source>
</evidence>
<dbReference type="GO" id="GO:0004674">
    <property type="term" value="F:protein serine/threonine kinase activity"/>
    <property type="evidence" value="ECO:0007669"/>
    <property type="project" value="TreeGrafter"/>
</dbReference>
<organism evidence="4 5">
    <name type="scientific">Cerrena zonata</name>
    <dbReference type="NCBI Taxonomy" id="2478898"/>
    <lineage>
        <taxon>Eukaryota</taxon>
        <taxon>Fungi</taxon>
        <taxon>Dikarya</taxon>
        <taxon>Basidiomycota</taxon>
        <taxon>Agaricomycotina</taxon>
        <taxon>Agaricomycetes</taxon>
        <taxon>Polyporales</taxon>
        <taxon>Cerrenaceae</taxon>
        <taxon>Cerrena</taxon>
    </lineage>
</organism>
<dbReference type="SUPFAM" id="SSF56112">
    <property type="entry name" value="Protein kinase-like (PK-like)"/>
    <property type="match status" value="1"/>
</dbReference>
<evidence type="ECO:0000313" key="5">
    <source>
        <dbReference type="Proteomes" id="UP001385951"/>
    </source>
</evidence>
<dbReference type="PROSITE" id="PS00107">
    <property type="entry name" value="PROTEIN_KINASE_ATP"/>
    <property type="match status" value="1"/>
</dbReference>
<dbReference type="InterPro" id="IPR008266">
    <property type="entry name" value="Tyr_kinase_AS"/>
</dbReference>
<sequence length="446" mass="49811">MELDPTSSTDPGDHSDGITTTSVGSLDTVVSSGSTGNLSPLSPATQVLARQHDPECSYRSNNLDSVSNDHDTSINKEEYHEETQRYKPDPSSSQQDLDQLFQAHLDSIAAKSISGTVDIRTSESFSTLRGRCNLLDRLPSALYLGDVNVPREPGWLPQVVGGGSFSDVYKARKGDLEVAVKVLRIYQSSDEIQRRKLRKRFISEALIWVSCDYEYVLPFLGVDTINFPHGMCIVLPWMEHGNVAYKFRSLREEKSPKGCERQVDIWILQISKGLAYLHSLGIVHGDLRAANVLLDENYNIKLADFGLSLVVDDVVTQATTIERTHNWIAPELLIPEEFGGTSSKPTLAGDVYAFGCVAIELYTGKPPYLGLTLYQVHHKVLTAETIPMPDFYDEPGGMDYYMWWIIEKCLSRDSTQRRHAPEIPGLLESVLFDIYSLPTLLSHLNL</sequence>
<accession>A0AAW0GLV2</accession>